<dbReference type="InParanoid" id="A0A078AA55"/>
<evidence type="ECO:0000256" key="2">
    <source>
        <dbReference type="ARBA" id="ARBA00023242"/>
    </source>
</evidence>
<dbReference type="Proteomes" id="UP000039865">
    <property type="component" value="Unassembled WGS sequence"/>
</dbReference>
<feature type="compositionally biased region" description="Basic residues" evidence="3">
    <location>
        <begin position="145"/>
        <end position="163"/>
    </location>
</feature>
<feature type="compositionally biased region" description="Acidic residues" evidence="3">
    <location>
        <begin position="167"/>
        <end position="181"/>
    </location>
</feature>
<dbReference type="InterPro" id="IPR003958">
    <property type="entry name" value="CBFA_NFYB_domain"/>
</dbReference>
<dbReference type="GO" id="GO:0016251">
    <property type="term" value="F:RNA polymerase II general transcription initiation factor activity"/>
    <property type="evidence" value="ECO:0007669"/>
    <property type="project" value="TreeGrafter"/>
</dbReference>
<evidence type="ECO:0000259" key="4">
    <source>
        <dbReference type="Pfam" id="PF00808"/>
    </source>
</evidence>
<dbReference type="PANTHER" id="PTHR10252">
    <property type="entry name" value="HISTONE-LIKE TRANSCRIPTION FACTOR CCAAT-RELATED"/>
    <property type="match status" value="1"/>
</dbReference>
<accession>A0A078AA55</accession>
<dbReference type="OrthoDB" id="653904at2759"/>
<dbReference type="PANTHER" id="PTHR10252:SF5">
    <property type="entry name" value="DR1-ASSOCIATED COREPRESSOR"/>
    <property type="match status" value="1"/>
</dbReference>
<feature type="region of interest" description="Disordered" evidence="3">
    <location>
        <begin position="73"/>
        <end position="106"/>
    </location>
</feature>
<dbReference type="EMBL" id="CCKQ01007660">
    <property type="protein sequence ID" value="CDW79069.1"/>
    <property type="molecule type" value="Genomic_DNA"/>
</dbReference>
<gene>
    <name evidence="5" type="primary">Contig12613.g13456</name>
    <name evidence="5" type="ORF">STYLEM_8054</name>
</gene>
<dbReference type="Gene3D" id="1.10.20.10">
    <property type="entry name" value="Histone, subunit A"/>
    <property type="match status" value="1"/>
</dbReference>
<evidence type="ECO:0000313" key="5">
    <source>
        <dbReference type="EMBL" id="CDW79069.1"/>
    </source>
</evidence>
<evidence type="ECO:0000256" key="1">
    <source>
        <dbReference type="ARBA" id="ARBA00004123"/>
    </source>
</evidence>
<keyword evidence="6" id="KW-1185">Reference proteome</keyword>
<evidence type="ECO:0000313" key="6">
    <source>
        <dbReference type="Proteomes" id="UP000039865"/>
    </source>
</evidence>
<comment type="subcellular location">
    <subcellularLocation>
        <location evidence="1">Nucleus</location>
    </subcellularLocation>
</comment>
<dbReference type="InterPro" id="IPR009072">
    <property type="entry name" value="Histone-fold"/>
</dbReference>
<proteinExistence type="predicted"/>
<reference evidence="5 6" key="1">
    <citation type="submission" date="2014-06" db="EMBL/GenBank/DDBJ databases">
        <authorList>
            <person name="Swart Estienne"/>
        </authorList>
    </citation>
    <scope>NUCLEOTIDE SEQUENCE [LARGE SCALE GENOMIC DNA]</scope>
    <source>
        <strain evidence="5 6">130c</strain>
    </source>
</reference>
<evidence type="ECO:0000256" key="3">
    <source>
        <dbReference type="SAM" id="MobiDB-lite"/>
    </source>
</evidence>
<dbReference type="CDD" id="cd22906">
    <property type="entry name" value="HFD_DRAP1"/>
    <property type="match status" value="1"/>
</dbReference>
<keyword evidence="2" id="KW-0539">Nucleus</keyword>
<dbReference type="SUPFAM" id="SSF47113">
    <property type="entry name" value="Histone-fold"/>
    <property type="match status" value="1"/>
</dbReference>
<organism evidence="5 6">
    <name type="scientific">Stylonychia lemnae</name>
    <name type="common">Ciliate</name>
    <dbReference type="NCBI Taxonomy" id="5949"/>
    <lineage>
        <taxon>Eukaryota</taxon>
        <taxon>Sar</taxon>
        <taxon>Alveolata</taxon>
        <taxon>Ciliophora</taxon>
        <taxon>Intramacronucleata</taxon>
        <taxon>Spirotrichea</taxon>
        <taxon>Stichotrichia</taxon>
        <taxon>Sporadotrichida</taxon>
        <taxon>Oxytrichidae</taxon>
        <taxon>Stylonychinae</taxon>
        <taxon>Stylonychia</taxon>
    </lineage>
</organism>
<dbReference type="GO" id="GO:0046982">
    <property type="term" value="F:protein heterodimerization activity"/>
    <property type="evidence" value="ECO:0007669"/>
    <property type="project" value="InterPro"/>
</dbReference>
<dbReference type="AlphaFoldDB" id="A0A078AA55"/>
<feature type="region of interest" description="Disordered" evidence="3">
    <location>
        <begin position="139"/>
        <end position="187"/>
    </location>
</feature>
<dbReference type="InterPro" id="IPR050568">
    <property type="entry name" value="Transcr_DNA_Rep_Reg"/>
</dbReference>
<feature type="domain" description="Transcription factor CBF/NF-Y/archaeal histone" evidence="4">
    <location>
        <begin position="1"/>
        <end position="53"/>
    </location>
</feature>
<dbReference type="GO" id="GO:0001046">
    <property type="term" value="F:core promoter sequence-specific DNA binding"/>
    <property type="evidence" value="ECO:0007669"/>
    <property type="project" value="TreeGrafter"/>
</dbReference>
<dbReference type="Pfam" id="PF00808">
    <property type="entry name" value="CBFD_NFYB_HMF"/>
    <property type="match status" value="1"/>
</dbReference>
<name>A0A078AA55_STYLE</name>
<sequence length="187" mass="20754">MQTNKEIGKIQSTTPIFIAKALEFFIEDITKLSVECTQKCKDNKITPSHIKEVIESNEKFAFLKETVSKITELDKSKKEVTPSSSSATGGAKRKQKENAKKQGDAVHVVEMIKPSVSADQALTIANKKTKPSLQKIVDVEIESGKKRRAPAPKRAAKQTKKSKAISDEDDSSSLDDDDDYIEETKRN</sequence>
<dbReference type="GO" id="GO:0005634">
    <property type="term" value="C:nucleus"/>
    <property type="evidence" value="ECO:0007669"/>
    <property type="project" value="UniProtKB-SubCell"/>
</dbReference>
<protein>
    <submittedName>
        <fullName evidence="5">Dr1-associated corepressor</fullName>
    </submittedName>
</protein>